<comment type="caution">
    <text evidence="1">The sequence shown here is derived from an EMBL/GenBank/DDBJ whole genome shotgun (WGS) entry which is preliminary data.</text>
</comment>
<proteinExistence type="predicted"/>
<evidence type="ECO:0000313" key="1">
    <source>
        <dbReference type="EMBL" id="GFX93488.1"/>
    </source>
</evidence>
<keyword evidence="2" id="KW-1185">Reference proteome</keyword>
<reference evidence="1" key="1">
    <citation type="submission" date="2020-08" db="EMBL/GenBank/DDBJ databases">
        <title>Multicomponent nature underlies the extraordinary mechanical properties of spider dragline silk.</title>
        <authorList>
            <person name="Kono N."/>
            <person name="Nakamura H."/>
            <person name="Mori M."/>
            <person name="Yoshida Y."/>
            <person name="Ohtoshi R."/>
            <person name="Malay A.D."/>
            <person name="Moran D.A.P."/>
            <person name="Tomita M."/>
            <person name="Numata K."/>
            <person name="Arakawa K."/>
        </authorList>
    </citation>
    <scope>NUCLEOTIDE SEQUENCE</scope>
</reference>
<name>A0A8X6REE9_TRICX</name>
<sequence>MGGFGSPSSHSELPSSDYNLFRPLRRHLGGQYFSTYAEFEKTVLTWVNNLDTYFTSTMLVSMGTLHLPDSRVPAAQNVKGSKAFLALNSSASDEREIKEGRARSHSSSGHDVKIIFTMHLSD</sequence>
<dbReference type="AlphaFoldDB" id="A0A8X6REE9"/>
<organism evidence="1 2">
    <name type="scientific">Trichonephila clavipes</name>
    <name type="common">Golden silk orbweaver</name>
    <name type="synonym">Nephila clavipes</name>
    <dbReference type="NCBI Taxonomy" id="2585209"/>
    <lineage>
        <taxon>Eukaryota</taxon>
        <taxon>Metazoa</taxon>
        <taxon>Ecdysozoa</taxon>
        <taxon>Arthropoda</taxon>
        <taxon>Chelicerata</taxon>
        <taxon>Arachnida</taxon>
        <taxon>Araneae</taxon>
        <taxon>Araneomorphae</taxon>
        <taxon>Entelegynae</taxon>
        <taxon>Araneoidea</taxon>
        <taxon>Nephilidae</taxon>
        <taxon>Trichonephila</taxon>
    </lineage>
</organism>
<accession>A0A8X6REE9</accession>
<dbReference type="EMBL" id="BMAU01021174">
    <property type="protein sequence ID" value="GFX93488.1"/>
    <property type="molecule type" value="Genomic_DNA"/>
</dbReference>
<evidence type="ECO:0000313" key="2">
    <source>
        <dbReference type="Proteomes" id="UP000887159"/>
    </source>
</evidence>
<protein>
    <submittedName>
        <fullName evidence="1">Uncharacterized protein</fullName>
    </submittedName>
</protein>
<gene>
    <name evidence="1" type="ORF">TNCV_1094281</name>
</gene>
<dbReference type="Proteomes" id="UP000887159">
    <property type="component" value="Unassembled WGS sequence"/>
</dbReference>